<feature type="domain" description="CRM" evidence="3">
    <location>
        <begin position="1"/>
        <end position="79"/>
    </location>
</feature>
<proteinExistence type="predicted"/>
<dbReference type="STRING" id="679926.Mpet_1844"/>
<name>E1RIK4_METP4</name>
<dbReference type="PANTHER" id="PTHR40065">
    <property type="entry name" value="RNA-BINDING PROTEIN YHBY"/>
    <property type="match status" value="1"/>
</dbReference>
<evidence type="ECO:0000313" key="4">
    <source>
        <dbReference type="EMBL" id="ADN36596.1"/>
    </source>
</evidence>
<dbReference type="eggNOG" id="arCOG01346">
    <property type="taxonomic scope" value="Archaea"/>
</dbReference>
<dbReference type="Proteomes" id="UP000006565">
    <property type="component" value="Chromosome"/>
</dbReference>
<keyword evidence="1 2" id="KW-0694">RNA-binding</keyword>
<dbReference type="Pfam" id="PF01985">
    <property type="entry name" value="CRS1_YhbY"/>
    <property type="match status" value="1"/>
</dbReference>
<dbReference type="InterPro" id="IPR035920">
    <property type="entry name" value="YhbY-like_sf"/>
</dbReference>
<accession>E1RIK4</accession>
<dbReference type="SUPFAM" id="SSF75471">
    <property type="entry name" value="YhbY-like"/>
    <property type="match status" value="1"/>
</dbReference>
<gene>
    <name evidence="4" type="ordered locus">Mpet_1844</name>
</gene>
<dbReference type="GeneID" id="9744321"/>
<protein>
    <recommendedName>
        <fullName evidence="3">CRM domain-containing protein</fullName>
    </recommendedName>
</protein>
<dbReference type="PANTHER" id="PTHR40065:SF3">
    <property type="entry name" value="RNA-BINDING PROTEIN YHBY"/>
    <property type="match status" value="1"/>
</dbReference>
<evidence type="ECO:0000313" key="5">
    <source>
        <dbReference type="Proteomes" id="UP000006565"/>
    </source>
</evidence>
<organism evidence="4 5">
    <name type="scientific">Methanolacinia petrolearia (strain DSM 11571 / OCM 486 / SEBR 4847)</name>
    <name type="common">Methanoplanus petrolearius</name>
    <dbReference type="NCBI Taxonomy" id="679926"/>
    <lineage>
        <taxon>Archaea</taxon>
        <taxon>Methanobacteriati</taxon>
        <taxon>Methanobacteriota</taxon>
        <taxon>Stenosarchaea group</taxon>
        <taxon>Methanomicrobia</taxon>
        <taxon>Methanomicrobiales</taxon>
        <taxon>Methanomicrobiaceae</taxon>
        <taxon>Methanolacinia</taxon>
    </lineage>
</organism>
<dbReference type="HOGENOM" id="CLU_095994_5_3_2"/>
<dbReference type="InterPro" id="IPR001890">
    <property type="entry name" value="RNA-binding_CRM"/>
</dbReference>
<evidence type="ECO:0000256" key="1">
    <source>
        <dbReference type="ARBA" id="ARBA00022884"/>
    </source>
</evidence>
<evidence type="ECO:0000259" key="3">
    <source>
        <dbReference type="PROSITE" id="PS51295"/>
    </source>
</evidence>
<dbReference type="AlphaFoldDB" id="E1RIK4"/>
<dbReference type="RefSeq" id="WP_013329773.1">
    <property type="nucleotide sequence ID" value="NC_014507.1"/>
</dbReference>
<keyword evidence="5" id="KW-1185">Reference proteome</keyword>
<dbReference type="GO" id="GO:0003723">
    <property type="term" value="F:RNA binding"/>
    <property type="evidence" value="ECO:0007669"/>
    <property type="project" value="UniProtKB-UniRule"/>
</dbReference>
<dbReference type="Gene3D" id="3.30.110.60">
    <property type="entry name" value="YhbY-like"/>
    <property type="match status" value="1"/>
</dbReference>
<dbReference type="SMART" id="SM01103">
    <property type="entry name" value="CRS1_YhbY"/>
    <property type="match status" value="1"/>
</dbReference>
<dbReference type="OrthoDB" id="30785at2157"/>
<sequence length="79" mass="9093">MKKEEKTAGLQQLKATVWIGKKGITESTIDEIKMQIKERKIIKIKWLRNSEVDPEEVARMAGAVLIQKRGRTMILSKNK</sequence>
<dbReference type="EMBL" id="CP002117">
    <property type="protein sequence ID" value="ADN36596.1"/>
    <property type="molecule type" value="Genomic_DNA"/>
</dbReference>
<dbReference type="PROSITE" id="PS51295">
    <property type="entry name" value="CRM"/>
    <property type="match status" value="1"/>
</dbReference>
<dbReference type="KEGG" id="mpi:Mpet_1844"/>
<reference evidence="4 5" key="1">
    <citation type="journal article" date="2010" name="Stand. Genomic Sci.">
        <title>Complete genome sequence of Methanoplanus petrolearius type strain (SEBR 4847).</title>
        <authorList>
            <person name="Brambilla E."/>
            <person name="Djao O.D."/>
            <person name="Daligault H."/>
            <person name="Lapidus A."/>
            <person name="Lucas S."/>
            <person name="Hammon N."/>
            <person name="Nolan M."/>
            <person name="Tice H."/>
            <person name="Cheng J.F."/>
            <person name="Han C."/>
            <person name="Tapia R."/>
            <person name="Goodwin L."/>
            <person name="Pitluck S."/>
            <person name="Liolios K."/>
            <person name="Ivanova N."/>
            <person name="Mavromatis K."/>
            <person name="Mikhailova N."/>
            <person name="Pati A."/>
            <person name="Chen A."/>
            <person name="Palaniappan K."/>
            <person name="Land M."/>
            <person name="Hauser L."/>
            <person name="Chang Y.J."/>
            <person name="Jeffries C.D."/>
            <person name="Rohde M."/>
            <person name="Spring S."/>
            <person name="Sikorski J."/>
            <person name="Goker M."/>
            <person name="Woyke T."/>
            <person name="Bristow J."/>
            <person name="Eisen J.A."/>
            <person name="Markowitz V."/>
            <person name="Hugenholtz P."/>
            <person name="Kyrpides N.C."/>
            <person name="Klenk H.P."/>
        </authorList>
    </citation>
    <scope>NUCLEOTIDE SEQUENCE [LARGE SCALE GENOMIC DNA]</scope>
    <source>
        <strain evidence="5">DSM 11571 / OCM 486 / SEBR 4847</strain>
    </source>
</reference>
<evidence type="ECO:0000256" key="2">
    <source>
        <dbReference type="PROSITE-ProRule" id="PRU00626"/>
    </source>
</evidence>
<dbReference type="InterPro" id="IPR051925">
    <property type="entry name" value="RNA-binding_domain"/>
</dbReference>